<evidence type="ECO:0000259" key="2">
    <source>
        <dbReference type="PROSITE" id="PS51864"/>
    </source>
</evidence>
<dbReference type="InterPro" id="IPR006026">
    <property type="entry name" value="Peptidase_Metallo"/>
</dbReference>
<dbReference type="EMBL" id="JAKFFV010000007">
    <property type="protein sequence ID" value="MCF2498962.1"/>
    <property type="molecule type" value="Genomic_DNA"/>
</dbReference>
<dbReference type="SUPFAM" id="SSF63825">
    <property type="entry name" value="YWTD domain"/>
    <property type="match status" value="1"/>
</dbReference>
<dbReference type="AlphaFoldDB" id="A0A9X1QEK7"/>
<organism evidence="3 4">
    <name type="scientific">Dyadobacter chenhuakuii</name>
    <dbReference type="NCBI Taxonomy" id="2909339"/>
    <lineage>
        <taxon>Bacteria</taxon>
        <taxon>Pseudomonadati</taxon>
        <taxon>Bacteroidota</taxon>
        <taxon>Cytophagia</taxon>
        <taxon>Cytophagales</taxon>
        <taxon>Spirosomataceae</taxon>
        <taxon>Dyadobacter</taxon>
    </lineage>
</organism>
<evidence type="ECO:0000256" key="1">
    <source>
        <dbReference type="PROSITE-ProRule" id="PRU01211"/>
    </source>
</evidence>
<dbReference type="PROSITE" id="PS51864">
    <property type="entry name" value="ASTACIN"/>
    <property type="match status" value="1"/>
</dbReference>
<comment type="cofactor">
    <cofactor evidence="1">
        <name>Zn(2+)</name>
        <dbReference type="ChEBI" id="CHEBI:29105"/>
    </cofactor>
    <text evidence="1">Binds 1 zinc ion per subunit.</text>
</comment>
<reference evidence="3" key="1">
    <citation type="submission" date="2022-01" db="EMBL/GenBank/DDBJ databases">
        <title>Novel species in genus Dyadobacter.</title>
        <authorList>
            <person name="Ma C."/>
        </authorList>
    </citation>
    <scope>NUCLEOTIDE SEQUENCE</scope>
    <source>
        <strain evidence="3">CY357</strain>
    </source>
</reference>
<proteinExistence type="predicted"/>
<dbReference type="Gene3D" id="3.40.390.10">
    <property type="entry name" value="Collagenase (Catalytic Domain)"/>
    <property type="match status" value="1"/>
</dbReference>
<keyword evidence="1" id="KW-0862">Zinc</keyword>
<feature type="active site" evidence="1">
    <location>
        <position position="195"/>
    </location>
</feature>
<feature type="binding site" evidence="1">
    <location>
        <position position="204"/>
    </location>
    <ligand>
        <name>Zn(2+)</name>
        <dbReference type="ChEBI" id="CHEBI:29105"/>
        <note>catalytic</note>
    </ligand>
</feature>
<dbReference type="PANTHER" id="PTHR10127:SF850">
    <property type="entry name" value="METALLOENDOPEPTIDASE"/>
    <property type="match status" value="1"/>
</dbReference>
<comment type="caution">
    <text evidence="3">The sequence shown here is derived from an EMBL/GenBank/DDBJ whole genome shotgun (WGS) entry which is preliminary data.</text>
</comment>
<dbReference type="PRINTS" id="PR00480">
    <property type="entry name" value="ASTACIN"/>
</dbReference>
<dbReference type="GO" id="GO:0004222">
    <property type="term" value="F:metalloendopeptidase activity"/>
    <property type="evidence" value="ECO:0007669"/>
    <property type="project" value="UniProtKB-UniRule"/>
</dbReference>
<name>A0A9X1QEK7_9BACT</name>
<keyword evidence="1" id="KW-0482">Metalloprotease</keyword>
<comment type="caution">
    <text evidence="1">Lacks conserved residue(s) required for the propagation of feature annotation.</text>
</comment>
<dbReference type="Pfam" id="PF01400">
    <property type="entry name" value="Astacin"/>
    <property type="match status" value="1"/>
</dbReference>
<accession>A0A9X1QEK7</accession>
<gene>
    <name evidence="3" type="ORF">L0661_11640</name>
</gene>
<dbReference type="GO" id="GO:0006508">
    <property type="term" value="P:proteolysis"/>
    <property type="evidence" value="ECO:0007669"/>
    <property type="project" value="UniProtKB-KW"/>
</dbReference>
<dbReference type="InterPro" id="IPR024079">
    <property type="entry name" value="MetalloPept_cat_dom_sf"/>
</dbReference>
<evidence type="ECO:0000313" key="3">
    <source>
        <dbReference type="EMBL" id="MCF2498962.1"/>
    </source>
</evidence>
<feature type="binding site" evidence="1">
    <location>
        <position position="198"/>
    </location>
    <ligand>
        <name>Zn(2+)</name>
        <dbReference type="ChEBI" id="CHEBI:29105"/>
        <note>catalytic</note>
    </ligand>
</feature>
<protein>
    <submittedName>
        <fullName evidence="3">M12 family metallopeptidase</fullName>
    </submittedName>
</protein>
<feature type="domain" description="Peptidase M12A" evidence="2">
    <location>
        <begin position="97"/>
        <end position="297"/>
    </location>
</feature>
<dbReference type="SMART" id="SM00235">
    <property type="entry name" value="ZnMc"/>
    <property type="match status" value="1"/>
</dbReference>
<dbReference type="SUPFAM" id="SSF55486">
    <property type="entry name" value="Metalloproteases ('zincins'), catalytic domain"/>
    <property type="match status" value="1"/>
</dbReference>
<dbReference type="GO" id="GO:0008270">
    <property type="term" value="F:zinc ion binding"/>
    <property type="evidence" value="ECO:0007669"/>
    <property type="project" value="UniProtKB-UniRule"/>
</dbReference>
<dbReference type="InterPro" id="IPR001506">
    <property type="entry name" value="Peptidase_M12A"/>
</dbReference>
<sequence length="529" mass="57222">MKTNHLLAKTTIALCATLYLTSCREMEPEKAVGASAEARVNVVAPETAYPGEDGITKRGRLFGKEITYSEIDGKAVFEGDIILTPEQLGQNTGARTQAFTKIHSLWPNNFIQYIVDPSISDDSAILAAIADVEAATPLRFIRRRSLAEIPGYQFAQTSYVTFTRSRGYSSSIGRIGGQQFIGIPFFPTKGGILHEIGHTAGLLHEHTRYDRNANVKVNLNNVAEAAKPNFTILDNEGYDNRKYGSFDFGSIMMLDSYAYSQNGQPVMTTLDNKAFTVQRSQLSVGDAQCITAMYSNVFAVTPTGILAGDAATGKNAPLATLYTGAGEIYALKDQFFLSQGNKVTQIRSKSGWAYNVTSGTGPVNGMTYYKGNIFTLQDGSVWNTEATNCVRQQYTGPFFTGGTALAYAFGLPYAVVGDRLHIISIDGKNNSVMAYGYSGVTEMVGWKAWLYVIKPSGKLYKVNPTNGDIVQHGTTTFSSNAQLTCTGKNLLVVSQGTLYSVDEAGITKPISGGWANVTDISAVNSEDQP</sequence>
<evidence type="ECO:0000313" key="4">
    <source>
        <dbReference type="Proteomes" id="UP001139411"/>
    </source>
</evidence>
<dbReference type="Proteomes" id="UP001139411">
    <property type="component" value="Unassembled WGS sequence"/>
</dbReference>
<dbReference type="RefSeq" id="WP_235177898.1">
    <property type="nucleotide sequence ID" value="NZ_JAKFFV010000007.1"/>
</dbReference>
<keyword evidence="1" id="KW-0479">Metal-binding</keyword>
<dbReference type="PANTHER" id="PTHR10127">
    <property type="entry name" value="DISCOIDIN, CUB, EGF, LAMININ , AND ZINC METALLOPROTEASE DOMAIN CONTAINING"/>
    <property type="match status" value="1"/>
</dbReference>
<keyword evidence="1" id="KW-0645">Protease</keyword>
<feature type="binding site" evidence="1">
    <location>
        <position position="194"/>
    </location>
    <ligand>
        <name>Zn(2+)</name>
        <dbReference type="ChEBI" id="CHEBI:29105"/>
        <note>catalytic</note>
    </ligand>
</feature>
<keyword evidence="1" id="KW-0378">Hydrolase</keyword>